<dbReference type="PANTHER" id="PTHR11717">
    <property type="entry name" value="LOW MOLECULAR WEIGHT PROTEIN TYROSINE PHOSPHATASE"/>
    <property type="match status" value="1"/>
</dbReference>
<feature type="domain" description="Phosphotyrosine protein phosphatase I" evidence="5">
    <location>
        <begin position="2"/>
        <end position="147"/>
    </location>
</feature>
<proteinExistence type="inferred from homology"/>
<dbReference type="EC" id="3.1.3.48" evidence="2"/>
<comment type="similarity">
    <text evidence="1">Belongs to the low molecular weight phosphotyrosine protein phosphatase family.</text>
</comment>
<reference evidence="6" key="1">
    <citation type="submission" date="2019-08" db="EMBL/GenBank/DDBJ databases">
        <authorList>
            <person name="Kucharzyk K."/>
            <person name="Murdoch R.W."/>
            <person name="Higgins S."/>
            <person name="Loffler F."/>
        </authorList>
    </citation>
    <scope>NUCLEOTIDE SEQUENCE</scope>
</reference>
<protein>
    <recommendedName>
        <fullName evidence="2">protein-tyrosine-phosphatase</fullName>
        <ecNumber evidence="2">3.1.3.48</ecNumber>
    </recommendedName>
</protein>
<dbReference type="SMART" id="SM00226">
    <property type="entry name" value="LMWPc"/>
    <property type="match status" value="1"/>
</dbReference>
<dbReference type="CDD" id="cd16343">
    <property type="entry name" value="LMWPTP"/>
    <property type="match status" value="1"/>
</dbReference>
<keyword evidence="4" id="KW-0904">Protein phosphatase</keyword>
<sequence>MIKVMFVCHGNICRSPMAEFVFRHMVKEKKLLNKFHIASSATSREEIGNDVHLGTRKKLREVGVPCDSRTAVQLTKSDYENYDYILCMERYNIKNALRIVGEDNAGKVQRLLDFSSNPRDIADPWYTGDFHETYGDIVEGCEALLEHILEKGIIK</sequence>
<evidence type="ECO:0000256" key="3">
    <source>
        <dbReference type="ARBA" id="ARBA00022801"/>
    </source>
</evidence>
<dbReference type="InterPro" id="IPR050438">
    <property type="entry name" value="LMW_PTPase"/>
</dbReference>
<dbReference type="GO" id="GO:0004725">
    <property type="term" value="F:protein tyrosine phosphatase activity"/>
    <property type="evidence" value="ECO:0007669"/>
    <property type="project" value="UniProtKB-EC"/>
</dbReference>
<evidence type="ECO:0000256" key="1">
    <source>
        <dbReference type="ARBA" id="ARBA00011063"/>
    </source>
</evidence>
<dbReference type="EMBL" id="VSSQ01088583">
    <property type="protein sequence ID" value="MPN35168.1"/>
    <property type="molecule type" value="Genomic_DNA"/>
</dbReference>
<dbReference type="PANTHER" id="PTHR11717:SF7">
    <property type="entry name" value="LOW MOLECULAR WEIGHT PHOSPHOTYROSINE PROTEIN PHOSPHATASE"/>
    <property type="match status" value="1"/>
</dbReference>
<name>A0A645H862_9ZZZZ</name>
<gene>
    <name evidence="6" type="primary">yfkJ_12</name>
    <name evidence="6" type="ORF">SDC9_182663</name>
</gene>
<evidence type="ECO:0000256" key="4">
    <source>
        <dbReference type="ARBA" id="ARBA00022912"/>
    </source>
</evidence>
<dbReference type="Gene3D" id="3.40.50.2300">
    <property type="match status" value="1"/>
</dbReference>
<dbReference type="PRINTS" id="PR00719">
    <property type="entry name" value="LMWPTPASE"/>
</dbReference>
<dbReference type="Pfam" id="PF01451">
    <property type="entry name" value="LMWPc"/>
    <property type="match status" value="1"/>
</dbReference>
<dbReference type="InterPro" id="IPR023485">
    <property type="entry name" value="Ptyr_pPase"/>
</dbReference>
<evidence type="ECO:0000313" key="6">
    <source>
        <dbReference type="EMBL" id="MPN35168.1"/>
    </source>
</evidence>
<evidence type="ECO:0000259" key="5">
    <source>
        <dbReference type="SMART" id="SM00226"/>
    </source>
</evidence>
<comment type="caution">
    <text evidence="6">The sequence shown here is derived from an EMBL/GenBank/DDBJ whole genome shotgun (WGS) entry which is preliminary data.</text>
</comment>
<organism evidence="6">
    <name type="scientific">bioreactor metagenome</name>
    <dbReference type="NCBI Taxonomy" id="1076179"/>
    <lineage>
        <taxon>unclassified sequences</taxon>
        <taxon>metagenomes</taxon>
        <taxon>ecological metagenomes</taxon>
    </lineage>
</organism>
<accession>A0A645H862</accession>
<evidence type="ECO:0000256" key="2">
    <source>
        <dbReference type="ARBA" id="ARBA00013064"/>
    </source>
</evidence>
<dbReference type="AlphaFoldDB" id="A0A645H862"/>
<dbReference type="InterPro" id="IPR017867">
    <property type="entry name" value="Tyr_phospatase_low_mol_wt"/>
</dbReference>
<dbReference type="InterPro" id="IPR036196">
    <property type="entry name" value="Ptyr_pPase_sf"/>
</dbReference>
<keyword evidence="3 6" id="KW-0378">Hydrolase</keyword>
<dbReference type="SUPFAM" id="SSF52788">
    <property type="entry name" value="Phosphotyrosine protein phosphatases I"/>
    <property type="match status" value="1"/>
</dbReference>